<dbReference type="Proteomes" id="UP000245423">
    <property type="component" value="Chromosome 1"/>
</dbReference>
<accession>M1YZ80</accession>
<dbReference type="PANTHER" id="PTHR13833">
    <property type="match status" value="1"/>
</dbReference>
<dbReference type="AlphaFoldDB" id="M1YZ80"/>
<sequence length="329" mass="37357">MWKVEKIINYEENKNWGDGFSHLGFHDYFGNQYGLDYDNNWVGQIDGNNLLWTIGHNSGFETNCHINCDIKNPNYLTGLPDGSLIVVSGGNKIVYKIIMENNKPKDIEVLIDCNKIGLKDVGNCEYDIDGNMWINEITGCRIWKFDKKGNTLEVLGTGQPGFQREEVSFNEARFNWIYDLRRGPEGNIYILDSKNYAVRKINIDKETVELIAGTGKPGYTGDGGDAKDATFGGNKESYFDGPWSLSLDEVGNIYVGDTQNHVVRMITNKGKVYTIAGNINVIKGRKNRTNEKDLFKINLPLICSMDYYDRRLYIPEWDGDLIILKKGSK</sequence>
<dbReference type="InterPro" id="IPR011042">
    <property type="entry name" value="6-blade_b-propeller_TolB-like"/>
</dbReference>
<keyword evidence="2" id="KW-1185">Reference proteome</keyword>
<dbReference type="HOGENOM" id="CLU_843869_0_0_9"/>
<organism evidence="1 2">
    <name type="scientific">[Clostridium] ultunense Esp</name>
    <dbReference type="NCBI Taxonomy" id="1288971"/>
    <lineage>
        <taxon>Bacteria</taxon>
        <taxon>Bacillati</taxon>
        <taxon>Bacillota</taxon>
        <taxon>Tissierellia</taxon>
        <taxon>Tissierellales</taxon>
        <taxon>Tepidimicrobiaceae</taxon>
        <taxon>Schnuerera</taxon>
    </lineage>
</organism>
<reference evidence="1 2" key="1">
    <citation type="submission" date="2016-11" db="EMBL/GenBank/DDBJ databases">
        <authorList>
            <person name="Manzoor S."/>
        </authorList>
    </citation>
    <scope>NUCLEOTIDE SEQUENCE [LARGE SCALE GENOMIC DNA]</scope>
    <source>
        <strain evidence="1">Clostridium ultunense strain Esp</strain>
    </source>
</reference>
<protein>
    <recommendedName>
        <fullName evidence="3">NHL repeat containing protein</fullName>
    </recommendedName>
</protein>
<dbReference type="EMBL" id="LT669839">
    <property type="protein sequence ID" value="SHD77996.1"/>
    <property type="molecule type" value="Genomic_DNA"/>
</dbReference>
<name>M1YZ80_9FIRM</name>
<gene>
    <name evidence="1" type="ORF">CUESP1_2654</name>
</gene>
<dbReference type="Gene3D" id="2.120.10.30">
    <property type="entry name" value="TolB, C-terminal domain"/>
    <property type="match status" value="2"/>
</dbReference>
<proteinExistence type="predicted"/>
<dbReference type="OrthoDB" id="9799230at2"/>
<dbReference type="SUPFAM" id="SSF101898">
    <property type="entry name" value="NHL repeat"/>
    <property type="match status" value="1"/>
</dbReference>
<evidence type="ECO:0008006" key="3">
    <source>
        <dbReference type="Google" id="ProtNLM"/>
    </source>
</evidence>
<evidence type="ECO:0000313" key="1">
    <source>
        <dbReference type="EMBL" id="SHD77996.1"/>
    </source>
</evidence>
<dbReference type="RefSeq" id="WP_005585960.1">
    <property type="nucleotide sequence ID" value="NZ_LT669839.1"/>
</dbReference>
<evidence type="ECO:0000313" key="2">
    <source>
        <dbReference type="Proteomes" id="UP000245423"/>
    </source>
</evidence>
<dbReference type="PANTHER" id="PTHR13833:SF71">
    <property type="entry name" value="NHL DOMAIN-CONTAINING PROTEIN"/>
    <property type="match status" value="1"/>
</dbReference>